<evidence type="ECO:0000313" key="2">
    <source>
        <dbReference type="EMBL" id="GHE18729.1"/>
    </source>
</evidence>
<organism evidence="2 3">
    <name type="scientific">Nocardioides flavus</name>
    <name type="common">ex Wang et al. 2016</name>
    <dbReference type="NCBI Taxonomy" id="2058780"/>
    <lineage>
        <taxon>Bacteria</taxon>
        <taxon>Bacillati</taxon>
        <taxon>Actinomycetota</taxon>
        <taxon>Actinomycetes</taxon>
        <taxon>Propionibacteriales</taxon>
        <taxon>Nocardioidaceae</taxon>
        <taxon>Nocardioides</taxon>
    </lineage>
</organism>
<reference evidence="3" key="1">
    <citation type="journal article" date="2019" name="Int. J. Syst. Evol. Microbiol.">
        <title>The Global Catalogue of Microorganisms (GCM) 10K type strain sequencing project: providing services to taxonomists for standard genome sequencing and annotation.</title>
        <authorList>
            <consortium name="The Broad Institute Genomics Platform"/>
            <consortium name="The Broad Institute Genome Sequencing Center for Infectious Disease"/>
            <person name="Wu L."/>
            <person name="Ma J."/>
        </authorList>
    </citation>
    <scope>NUCLEOTIDE SEQUENCE [LARGE SCALE GENOMIC DNA]</scope>
    <source>
        <strain evidence="3">CGMCC 1.12791</strain>
    </source>
</reference>
<evidence type="ECO:0000313" key="3">
    <source>
        <dbReference type="Proteomes" id="UP000597341"/>
    </source>
</evidence>
<dbReference type="Proteomes" id="UP000597341">
    <property type="component" value="Unassembled WGS sequence"/>
</dbReference>
<dbReference type="EMBL" id="BNAD01000012">
    <property type="protein sequence ID" value="GHE18729.1"/>
    <property type="molecule type" value="Genomic_DNA"/>
</dbReference>
<evidence type="ECO:0008006" key="4">
    <source>
        <dbReference type="Google" id="ProtNLM"/>
    </source>
</evidence>
<proteinExistence type="predicted"/>
<comment type="caution">
    <text evidence="2">The sequence shown here is derived from an EMBL/GenBank/DDBJ whole genome shotgun (WGS) entry which is preliminary data.</text>
</comment>
<feature type="region of interest" description="Disordered" evidence="1">
    <location>
        <begin position="1"/>
        <end position="22"/>
    </location>
</feature>
<accession>A0ABQ3HQ20</accession>
<keyword evidence="3" id="KW-1185">Reference proteome</keyword>
<name>A0ABQ3HQ20_9ACTN</name>
<sequence>MLTARLRADGSTSPPVVLHRTPGGPLGTRPVYLRLAVNATGAAVVAWETMDDDEAPPFADPVAQVAARDAGGPWSPARTLSTDGVLGIRPEVFVARTGRMTAAWGERDGRAWSVRAASRPAGADWGRSERLSAARERAGAPHLAGLPSGLTAVAYAFRSEESEGIAVRHGSPAARWSSPARIRGARLASWLDVGLGRTDAVVAHTDRRDAAWAASVSRTGVVTRTRLLPEVSVYYGLQVVANPSGEALAVWDSVAGDDHPIEAAVRRRDGTWSRAARLSGGGVDGFLGAPVIATGGGALVLWNAGEETDPDSSRVWVSSRPGRAR</sequence>
<dbReference type="RefSeq" id="WP_191280619.1">
    <property type="nucleotide sequence ID" value="NZ_BNAD01000012.1"/>
</dbReference>
<evidence type="ECO:0000256" key="1">
    <source>
        <dbReference type="SAM" id="MobiDB-lite"/>
    </source>
</evidence>
<protein>
    <recommendedName>
        <fullName evidence="4">Exo-alpha-sialidase</fullName>
    </recommendedName>
</protein>
<gene>
    <name evidence="2" type="ORF">GCM10011376_33390</name>
</gene>